<comment type="caution">
    <text evidence="1">The sequence shown here is derived from an EMBL/GenBank/DDBJ whole genome shotgun (WGS) entry which is preliminary data.</text>
</comment>
<reference evidence="1 2" key="1">
    <citation type="submission" date="2019-02" db="EMBL/GenBank/DDBJ databases">
        <title>Sequencing the genomes of 1000 actinobacteria strains.</title>
        <authorList>
            <person name="Klenk H.-P."/>
        </authorList>
    </citation>
    <scope>NUCLEOTIDE SEQUENCE [LARGE SCALE GENOMIC DNA]</scope>
    <source>
        <strain evidence="1 2">DSM 45779</strain>
    </source>
</reference>
<dbReference type="EMBL" id="SHKL01000001">
    <property type="protein sequence ID" value="RZT86929.1"/>
    <property type="molecule type" value="Genomic_DNA"/>
</dbReference>
<dbReference type="Proteomes" id="UP000291591">
    <property type="component" value="Unassembled WGS sequence"/>
</dbReference>
<organism evidence="1 2">
    <name type="scientific">Pseudonocardia sediminis</name>
    <dbReference type="NCBI Taxonomy" id="1397368"/>
    <lineage>
        <taxon>Bacteria</taxon>
        <taxon>Bacillati</taxon>
        <taxon>Actinomycetota</taxon>
        <taxon>Actinomycetes</taxon>
        <taxon>Pseudonocardiales</taxon>
        <taxon>Pseudonocardiaceae</taxon>
        <taxon>Pseudonocardia</taxon>
    </lineage>
</organism>
<proteinExistence type="predicted"/>
<dbReference type="AlphaFoldDB" id="A0A4Q7V2W8"/>
<sequence>MNTPDEHLAPIELDLLREPEVVQAAALTLSQQLQVDCTAAYAGLRRSAERARMPLPDVALVVVRRRWDRATGDSGPG</sequence>
<evidence type="ECO:0008006" key="3">
    <source>
        <dbReference type="Google" id="ProtNLM"/>
    </source>
</evidence>
<keyword evidence="2" id="KW-1185">Reference proteome</keyword>
<gene>
    <name evidence="1" type="ORF">EV383_3829</name>
</gene>
<evidence type="ECO:0000313" key="2">
    <source>
        <dbReference type="Proteomes" id="UP000291591"/>
    </source>
</evidence>
<protein>
    <recommendedName>
        <fullName evidence="3">ANTAR domain-containing protein</fullName>
    </recommendedName>
</protein>
<accession>A0A4Q7V2W8</accession>
<name>A0A4Q7V2W8_PSEST</name>
<evidence type="ECO:0000313" key="1">
    <source>
        <dbReference type="EMBL" id="RZT86929.1"/>
    </source>
</evidence>
<dbReference type="RefSeq" id="WP_130291146.1">
    <property type="nucleotide sequence ID" value="NZ_SHKL01000001.1"/>
</dbReference>